<dbReference type="Pfam" id="PF01047">
    <property type="entry name" value="MarR"/>
    <property type="match status" value="1"/>
</dbReference>
<dbReference type="InterPro" id="IPR036388">
    <property type="entry name" value="WH-like_DNA-bd_sf"/>
</dbReference>
<dbReference type="PROSITE" id="PS50995">
    <property type="entry name" value="HTH_MARR_2"/>
    <property type="match status" value="1"/>
</dbReference>
<evidence type="ECO:0000313" key="2">
    <source>
        <dbReference type="EMBL" id="GGJ46581.1"/>
    </source>
</evidence>
<feature type="domain" description="HTH marR-type" evidence="1">
    <location>
        <begin position="12"/>
        <end position="155"/>
    </location>
</feature>
<evidence type="ECO:0000259" key="1">
    <source>
        <dbReference type="PROSITE" id="PS50995"/>
    </source>
</evidence>
<proteinExistence type="predicted"/>
<dbReference type="SUPFAM" id="SSF46785">
    <property type="entry name" value="Winged helix' DNA-binding domain"/>
    <property type="match status" value="1"/>
</dbReference>
<dbReference type="PRINTS" id="PR00598">
    <property type="entry name" value="HTHMARR"/>
</dbReference>
<organism evidence="2 3">
    <name type="scientific">Deinococcus roseus</name>
    <dbReference type="NCBI Taxonomy" id="392414"/>
    <lineage>
        <taxon>Bacteria</taxon>
        <taxon>Thermotogati</taxon>
        <taxon>Deinococcota</taxon>
        <taxon>Deinococci</taxon>
        <taxon>Deinococcales</taxon>
        <taxon>Deinococcaceae</taxon>
        <taxon>Deinococcus</taxon>
    </lineage>
</organism>
<protein>
    <recommendedName>
        <fullName evidence="1">HTH marR-type domain-containing protein</fullName>
    </recommendedName>
</protein>
<gene>
    <name evidence="2" type="ORF">GCM10008938_35930</name>
</gene>
<evidence type="ECO:0000313" key="3">
    <source>
        <dbReference type="Proteomes" id="UP000632222"/>
    </source>
</evidence>
<accession>A0ABQ2D5D8</accession>
<name>A0ABQ2D5D8_9DEIO</name>
<dbReference type="InterPro" id="IPR039422">
    <property type="entry name" value="MarR/SlyA-like"/>
</dbReference>
<comment type="caution">
    <text evidence="2">The sequence shown here is derived from an EMBL/GenBank/DDBJ whole genome shotgun (WGS) entry which is preliminary data.</text>
</comment>
<sequence>MNHSDPEALSQWDPLYLQLAEGHLRLMYLSHMYVGKMLDQHGLHHIHYGVLQVVGGNTPYSKLELPVSVSDIARTIGLTPATNTALIDRMEKMQLLERTPDASDRRVTRVRLLPKGEALLKELEDHWNRHAHELFSGVSRADLQVVQQVLNSLEGWYAQHMKEKP</sequence>
<dbReference type="SMART" id="SM00347">
    <property type="entry name" value="HTH_MARR"/>
    <property type="match status" value="1"/>
</dbReference>
<dbReference type="RefSeq" id="WP_189004959.1">
    <property type="nucleotide sequence ID" value="NZ_BMOD01000016.1"/>
</dbReference>
<dbReference type="InterPro" id="IPR000835">
    <property type="entry name" value="HTH_MarR-typ"/>
</dbReference>
<dbReference type="InterPro" id="IPR036390">
    <property type="entry name" value="WH_DNA-bd_sf"/>
</dbReference>
<dbReference type="PANTHER" id="PTHR33164">
    <property type="entry name" value="TRANSCRIPTIONAL REGULATOR, MARR FAMILY"/>
    <property type="match status" value="1"/>
</dbReference>
<keyword evidence="3" id="KW-1185">Reference proteome</keyword>
<dbReference type="Proteomes" id="UP000632222">
    <property type="component" value="Unassembled WGS sequence"/>
</dbReference>
<dbReference type="PANTHER" id="PTHR33164:SF43">
    <property type="entry name" value="HTH-TYPE TRANSCRIPTIONAL REPRESSOR YETL"/>
    <property type="match status" value="1"/>
</dbReference>
<dbReference type="EMBL" id="BMOD01000016">
    <property type="protein sequence ID" value="GGJ46581.1"/>
    <property type="molecule type" value="Genomic_DNA"/>
</dbReference>
<reference evidence="3" key="1">
    <citation type="journal article" date="2019" name="Int. J. Syst. Evol. Microbiol.">
        <title>The Global Catalogue of Microorganisms (GCM) 10K type strain sequencing project: providing services to taxonomists for standard genome sequencing and annotation.</title>
        <authorList>
            <consortium name="The Broad Institute Genomics Platform"/>
            <consortium name="The Broad Institute Genome Sequencing Center for Infectious Disease"/>
            <person name="Wu L."/>
            <person name="Ma J."/>
        </authorList>
    </citation>
    <scope>NUCLEOTIDE SEQUENCE [LARGE SCALE GENOMIC DNA]</scope>
    <source>
        <strain evidence="3">JCM 14370</strain>
    </source>
</reference>
<dbReference type="Gene3D" id="1.10.10.10">
    <property type="entry name" value="Winged helix-like DNA-binding domain superfamily/Winged helix DNA-binding domain"/>
    <property type="match status" value="1"/>
</dbReference>